<feature type="chain" id="PRO_5039389793" evidence="2">
    <location>
        <begin position="17"/>
        <end position="202"/>
    </location>
</feature>
<dbReference type="EMBL" id="VUMN01000023">
    <property type="protein sequence ID" value="MSS59130.1"/>
    <property type="molecule type" value="Genomic_DNA"/>
</dbReference>
<proteinExistence type="predicted"/>
<feature type="compositionally biased region" description="Acidic residues" evidence="1">
    <location>
        <begin position="42"/>
        <end position="65"/>
    </location>
</feature>
<evidence type="ECO:0000313" key="3">
    <source>
        <dbReference type="EMBL" id="MSS59130.1"/>
    </source>
</evidence>
<gene>
    <name evidence="3" type="ORF">FYJ51_09475</name>
</gene>
<evidence type="ECO:0000256" key="2">
    <source>
        <dbReference type="SAM" id="SignalP"/>
    </source>
</evidence>
<organism evidence="3 4">
    <name type="scientific">Stecheria intestinalis</name>
    <dbReference type="NCBI Taxonomy" id="2606630"/>
    <lineage>
        <taxon>Bacteria</taxon>
        <taxon>Bacillati</taxon>
        <taxon>Bacillota</taxon>
        <taxon>Erysipelotrichia</taxon>
        <taxon>Erysipelotrichales</taxon>
        <taxon>Erysipelotrichaceae</taxon>
        <taxon>Stecheria</taxon>
    </lineage>
</organism>
<accession>A0A7X2NTE8</accession>
<feature type="signal peptide" evidence="2">
    <location>
        <begin position="1"/>
        <end position="16"/>
    </location>
</feature>
<keyword evidence="4" id="KW-1185">Reference proteome</keyword>
<reference evidence="3 4" key="1">
    <citation type="submission" date="2019-08" db="EMBL/GenBank/DDBJ databases">
        <title>In-depth cultivation of the pig gut microbiome towards novel bacterial diversity and tailored functional studies.</title>
        <authorList>
            <person name="Wylensek D."/>
            <person name="Hitch T.C.A."/>
            <person name="Clavel T."/>
        </authorList>
    </citation>
    <scope>NUCLEOTIDE SEQUENCE [LARGE SCALE GENOMIC DNA]</scope>
    <source>
        <strain evidence="3 4">Oil+RF-744-GAM-WT-6</strain>
    </source>
</reference>
<comment type="caution">
    <text evidence="3">The sequence shown here is derived from an EMBL/GenBank/DDBJ whole genome shotgun (WGS) entry which is preliminary data.</text>
</comment>
<name>A0A7X2NTE8_9FIRM</name>
<dbReference type="PROSITE" id="PS51257">
    <property type="entry name" value="PROKAR_LIPOPROTEIN"/>
    <property type="match status" value="1"/>
</dbReference>
<sequence length="202" mass="20767">MTYKKLMGIMMAAAMAATLTSGCGGSSDSAAEEDTAVYTESAEAEESYAATEEAEETAEAEESADSEGFSLNDVTSDMITAAVYAQNADGDELVLATYDAPSGNTYATLVDATNSDLWTIQVTADGTQREDVEAEDGSTVSLTVFSGADVYTGDPIVIGLAEPEDGSACYVYDTNGNIYAGQPLTGDEAVTYLGAAIAVAAQ</sequence>
<evidence type="ECO:0000256" key="1">
    <source>
        <dbReference type="SAM" id="MobiDB-lite"/>
    </source>
</evidence>
<dbReference type="Proteomes" id="UP000461880">
    <property type="component" value="Unassembled WGS sequence"/>
</dbReference>
<dbReference type="RefSeq" id="WP_154505275.1">
    <property type="nucleotide sequence ID" value="NZ_VUMN01000023.1"/>
</dbReference>
<keyword evidence="2" id="KW-0732">Signal</keyword>
<feature type="region of interest" description="Disordered" evidence="1">
    <location>
        <begin position="22"/>
        <end position="70"/>
    </location>
</feature>
<evidence type="ECO:0000313" key="4">
    <source>
        <dbReference type="Proteomes" id="UP000461880"/>
    </source>
</evidence>
<protein>
    <submittedName>
        <fullName evidence="3">Uncharacterized protein</fullName>
    </submittedName>
</protein>
<dbReference type="AlphaFoldDB" id="A0A7X2NTE8"/>